<evidence type="ECO:0000313" key="2">
    <source>
        <dbReference type="EMBL" id="MEI5906448.1"/>
    </source>
</evidence>
<feature type="transmembrane region" description="Helical" evidence="1">
    <location>
        <begin position="49"/>
        <end position="67"/>
    </location>
</feature>
<gene>
    <name evidence="2" type="ORF">WAK64_05190</name>
</gene>
<accession>A0ABU8HB85</accession>
<reference evidence="2 3" key="1">
    <citation type="journal article" date="2018" name="J. Microbiol.">
        <title>Bacillus spongiae sp. nov., isolated from sponge of Jeju Island.</title>
        <authorList>
            <person name="Lee G.E."/>
            <person name="Im W.T."/>
            <person name="Park J.S."/>
        </authorList>
    </citation>
    <scope>NUCLEOTIDE SEQUENCE [LARGE SCALE GENOMIC DNA]</scope>
    <source>
        <strain evidence="2 3">135PIL107-10</strain>
    </source>
</reference>
<feature type="transmembrane region" description="Helical" evidence="1">
    <location>
        <begin position="104"/>
        <end position="126"/>
    </location>
</feature>
<proteinExistence type="predicted"/>
<name>A0ABU8HB85_9BACI</name>
<dbReference type="InterPro" id="IPR021683">
    <property type="entry name" value="DUF3267"/>
</dbReference>
<dbReference type="Proteomes" id="UP001312865">
    <property type="component" value="Unassembled WGS sequence"/>
</dbReference>
<organism evidence="2 3">
    <name type="scientific">Bacillus spongiae</name>
    <dbReference type="NCBI Taxonomy" id="2683610"/>
    <lineage>
        <taxon>Bacteria</taxon>
        <taxon>Bacillati</taxon>
        <taxon>Bacillota</taxon>
        <taxon>Bacilli</taxon>
        <taxon>Bacillales</taxon>
        <taxon>Bacillaceae</taxon>
        <taxon>Bacillus</taxon>
    </lineage>
</organism>
<evidence type="ECO:0000256" key="1">
    <source>
        <dbReference type="SAM" id="Phobius"/>
    </source>
</evidence>
<keyword evidence="3" id="KW-1185">Reference proteome</keyword>
<evidence type="ECO:0000313" key="3">
    <source>
        <dbReference type="Proteomes" id="UP001312865"/>
    </source>
</evidence>
<keyword evidence="1" id="KW-0472">Membrane</keyword>
<feature type="transmembrane region" description="Helical" evidence="1">
    <location>
        <begin position="132"/>
        <end position="152"/>
    </location>
</feature>
<feature type="transmembrane region" description="Helical" evidence="1">
    <location>
        <begin position="18"/>
        <end position="37"/>
    </location>
</feature>
<dbReference type="EMBL" id="JBBAXC010000003">
    <property type="protein sequence ID" value="MEI5906448.1"/>
    <property type="molecule type" value="Genomic_DNA"/>
</dbReference>
<protein>
    <submittedName>
        <fullName evidence="2">DUF3267 domain-containing protein</fullName>
    </submittedName>
</protein>
<dbReference type="RefSeq" id="WP_336585880.1">
    <property type="nucleotide sequence ID" value="NZ_JBBAXC010000003.1"/>
</dbReference>
<comment type="caution">
    <text evidence="2">The sequence shown here is derived from an EMBL/GenBank/DDBJ whole genome shotgun (WGS) entry which is preliminary data.</text>
</comment>
<keyword evidence="1" id="KW-0812">Transmembrane</keyword>
<sequence>MHCWKSINLEKQLGFNRLFLISIISGTAIFSLFYVPLNLLFSHTLDDQYFLLFISSMLILYPLHKVFHLIPLLPVIKNVRLTIVWQFSFLPIISIKVKEPIRKYIYLSSIFCPIILLNALLLVGCWQLPNYIHYFTMLIAYHGAICTIDVIYAKYLLFCPKDAMIEESDDGFEVLVLD</sequence>
<keyword evidence="1" id="KW-1133">Transmembrane helix</keyword>
<dbReference type="Pfam" id="PF11667">
    <property type="entry name" value="DUF3267"/>
    <property type="match status" value="1"/>
</dbReference>